<dbReference type="InterPro" id="IPR023210">
    <property type="entry name" value="NADP_OxRdtase_dom"/>
</dbReference>
<reference evidence="4 5" key="1">
    <citation type="submission" date="2019-03" db="EMBL/GenBank/DDBJ databases">
        <title>Genomic Encyclopedia of Archaeal and Bacterial Type Strains, Phase II (KMG-II): from individual species to whole genera.</title>
        <authorList>
            <person name="Goeker M."/>
        </authorList>
    </citation>
    <scope>NUCLEOTIDE SEQUENCE [LARGE SCALE GENOMIC DNA]</scope>
    <source>
        <strain evidence="4 5">DSM 45499</strain>
    </source>
</reference>
<dbReference type="Gene3D" id="3.20.20.100">
    <property type="entry name" value="NADP-dependent oxidoreductase domain"/>
    <property type="match status" value="1"/>
</dbReference>
<accession>A0A4R7UR43</accession>
<dbReference type="Proteomes" id="UP000294927">
    <property type="component" value="Unassembled WGS sequence"/>
</dbReference>
<keyword evidence="1" id="KW-0560">Oxidoreductase</keyword>
<evidence type="ECO:0000313" key="5">
    <source>
        <dbReference type="Proteomes" id="UP000294927"/>
    </source>
</evidence>
<evidence type="ECO:0000256" key="1">
    <source>
        <dbReference type="ARBA" id="ARBA00023002"/>
    </source>
</evidence>
<dbReference type="RefSeq" id="WP_243867508.1">
    <property type="nucleotide sequence ID" value="NZ_SOCP01000033.1"/>
</dbReference>
<evidence type="ECO:0000259" key="3">
    <source>
        <dbReference type="Pfam" id="PF00248"/>
    </source>
</evidence>
<gene>
    <name evidence="4" type="ORF">CLV71_13316</name>
</gene>
<keyword evidence="5" id="KW-1185">Reference proteome</keyword>
<evidence type="ECO:0000256" key="2">
    <source>
        <dbReference type="SAM" id="MobiDB-lite"/>
    </source>
</evidence>
<evidence type="ECO:0000313" key="4">
    <source>
        <dbReference type="EMBL" id="TDV35920.1"/>
    </source>
</evidence>
<dbReference type="EMBL" id="SOCP01000033">
    <property type="protein sequence ID" value="TDV35920.1"/>
    <property type="molecule type" value="Genomic_DNA"/>
</dbReference>
<feature type="compositionally biased region" description="Basic residues" evidence="2">
    <location>
        <begin position="118"/>
        <end position="127"/>
    </location>
</feature>
<sequence>MVWGPLGQGLLTGRVRGNEHNDLRRAGLVGHLTDAHRLDVVERLVPLAAEAGLPMVHLAMAFTIAHPGVTSALVGARTMDHLDDLLDRIDEIVPPGTDVGTLDQAYRPPAMENPDLRRRPRAARAAA</sequence>
<organism evidence="4 5">
    <name type="scientific">Actinophytocola oryzae</name>
    <dbReference type="NCBI Taxonomy" id="502181"/>
    <lineage>
        <taxon>Bacteria</taxon>
        <taxon>Bacillati</taxon>
        <taxon>Actinomycetota</taxon>
        <taxon>Actinomycetes</taxon>
        <taxon>Pseudonocardiales</taxon>
        <taxon>Pseudonocardiaceae</taxon>
    </lineage>
</organism>
<comment type="caution">
    <text evidence="4">The sequence shown here is derived from an EMBL/GenBank/DDBJ whole genome shotgun (WGS) entry which is preliminary data.</text>
</comment>
<dbReference type="GO" id="GO:0005829">
    <property type="term" value="C:cytosol"/>
    <property type="evidence" value="ECO:0007669"/>
    <property type="project" value="TreeGrafter"/>
</dbReference>
<dbReference type="AlphaFoldDB" id="A0A4R7UR43"/>
<dbReference type="PANTHER" id="PTHR43364:SF4">
    <property type="entry name" value="NAD(P)-LINKED OXIDOREDUCTASE SUPERFAMILY PROTEIN"/>
    <property type="match status" value="1"/>
</dbReference>
<dbReference type="InterPro" id="IPR050523">
    <property type="entry name" value="AKR_Detox_Biosynth"/>
</dbReference>
<dbReference type="InterPro" id="IPR036812">
    <property type="entry name" value="NAD(P)_OxRdtase_dom_sf"/>
</dbReference>
<name>A0A4R7UR43_9PSEU</name>
<dbReference type="PANTHER" id="PTHR43364">
    <property type="entry name" value="NADH-SPECIFIC METHYLGLYOXAL REDUCTASE-RELATED"/>
    <property type="match status" value="1"/>
</dbReference>
<feature type="region of interest" description="Disordered" evidence="2">
    <location>
        <begin position="96"/>
        <end position="127"/>
    </location>
</feature>
<dbReference type="Pfam" id="PF00248">
    <property type="entry name" value="Aldo_ket_red"/>
    <property type="match status" value="1"/>
</dbReference>
<proteinExistence type="predicted"/>
<feature type="domain" description="NADP-dependent oxidoreductase" evidence="3">
    <location>
        <begin position="1"/>
        <end position="104"/>
    </location>
</feature>
<protein>
    <submittedName>
        <fullName evidence="4">Aldo/keto reductase family protein</fullName>
    </submittedName>
</protein>
<dbReference type="GO" id="GO:0016491">
    <property type="term" value="F:oxidoreductase activity"/>
    <property type="evidence" value="ECO:0007669"/>
    <property type="project" value="UniProtKB-KW"/>
</dbReference>
<dbReference type="SUPFAM" id="SSF51430">
    <property type="entry name" value="NAD(P)-linked oxidoreductase"/>
    <property type="match status" value="1"/>
</dbReference>